<evidence type="ECO:0000313" key="3">
    <source>
        <dbReference type="Proteomes" id="UP000310158"/>
    </source>
</evidence>
<feature type="region of interest" description="Disordered" evidence="1">
    <location>
        <begin position="137"/>
        <end position="166"/>
    </location>
</feature>
<dbReference type="AlphaFoldDB" id="A0A4S4M6T6"/>
<comment type="caution">
    <text evidence="2">The sequence shown here is derived from an EMBL/GenBank/DDBJ whole genome shotgun (WGS) entry which is preliminary data.</text>
</comment>
<proteinExistence type="predicted"/>
<evidence type="ECO:0000256" key="1">
    <source>
        <dbReference type="SAM" id="MobiDB-lite"/>
    </source>
</evidence>
<reference evidence="2 3" key="1">
    <citation type="submission" date="2019-02" db="EMBL/GenBank/DDBJ databases">
        <title>Genome sequencing of the rare red list fungi Bondarzewia mesenterica.</title>
        <authorList>
            <person name="Buettner E."/>
            <person name="Kellner H."/>
        </authorList>
    </citation>
    <scope>NUCLEOTIDE SEQUENCE [LARGE SCALE GENOMIC DNA]</scope>
    <source>
        <strain evidence="2 3">DSM 108281</strain>
    </source>
</reference>
<sequence>MVADCRIKCLWSLSLGINLDTDTHGVDKLSFSIPHAFTYINPLSTIVSEDIEVERRCLQIRLSSRSDVLKMSYLEAEDVHQTAFTVTEPGCMEIFGFVEARRPVSKVASAIRTRAHGSQRAHQLRVRRANYYGDAFLSGQGSEEDRASRGGGRERVHDGHEGSKWA</sequence>
<name>A0A4S4M6T6_9AGAM</name>
<evidence type="ECO:0000313" key="2">
    <source>
        <dbReference type="EMBL" id="THH20051.1"/>
    </source>
</evidence>
<dbReference type="EMBL" id="SGPL01000030">
    <property type="protein sequence ID" value="THH20051.1"/>
    <property type="molecule type" value="Genomic_DNA"/>
</dbReference>
<gene>
    <name evidence="2" type="ORF">EW146_g1243</name>
</gene>
<dbReference type="Proteomes" id="UP000310158">
    <property type="component" value="Unassembled WGS sequence"/>
</dbReference>
<accession>A0A4S4M6T6</accession>
<protein>
    <submittedName>
        <fullName evidence="2">Uncharacterized protein</fullName>
    </submittedName>
</protein>
<feature type="compositionally biased region" description="Basic and acidic residues" evidence="1">
    <location>
        <begin position="143"/>
        <end position="166"/>
    </location>
</feature>
<keyword evidence="3" id="KW-1185">Reference proteome</keyword>
<organism evidence="2 3">
    <name type="scientific">Bondarzewia mesenterica</name>
    <dbReference type="NCBI Taxonomy" id="1095465"/>
    <lineage>
        <taxon>Eukaryota</taxon>
        <taxon>Fungi</taxon>
        <taxon>Dikarya</taxon>
        <taxon>Basidiomycota</taxon>
        <taxon>Agaricomycotina</taxon>
        <taxon>Agaricomycetes</taxon>
        <taxon>Russulales</taxon>
        <taxon>Bondarzewiaceae</taxon>
        <taxon>Bondarzewia</taxon>
    </lineage>
</organism>